<dbReference type="RefSeq" id="WP_108778605.1">
    <property type="nucleotide sequence ID" value="NZ_CP029186.1"/>
</dbReference>
<dbReference type="EMBL" id="CP029186">
    <property type="protein sequence ID" value="AWH85903.1"/>
    <property type="molecule type" value="Genomic_DNA"/>
</dbReference>
<evidence type="ECO:0000313" key="3">
    <source>
        <dbReference type="Proteomes" id="UP000244929"/>
    </source>
</evidence>
<dbReference type="SUPFAM" id="SSF48452">
    <property type="entry name" value="TPR-like"/>
    <property type="match status" value="1"/>
</dbReference>
<feature type="transmembrane region" description="Helical" evidence="1">
    <location>
        <begin position="6"/>
        <end position="22"/>
    </location>
</feature>
<dbReference type="AlphaFoldDB" id="A0A2S1QZP6"/>
<dbReference type="InterPro" id="IPR011990">
    <property type="entry name" value="TPR-like_helical_dom_sf"/>
</dbReference>
<evidence type="ECO:0000313" key="2">
    <source>
        <dbReference type="EMBL" id="AWH85903.1"/>
    </source>
</evidence>
<reference evidence="2 3" key="1">
    <citation type="submission" date="2018-04" db="EMBL/GenBank/DDBJ databases">
        <title>Genome sequencing of Flavobacterium sp. HYN0059.</title>
        <authorList>
            <person name="Yi H."/>
            <person name="Baek C."/>
        </authorList>
    </citation>
    <scope>NUCLEOTIDE SEQUENCE [LARGE SCALE GENOMIC DNA]</scope>
    <source>
        <strain evidence="2 3">HYN0059</strain>
    </source>
</reference>
<accession>A0A2S1QZP6</accession>
<keyword evidence="1" id="KW-0812">Transmembrane</keyword>
<proteinExistence type="predicted"/>
<dbReference type="OrthoDB" id="1272724at2"/>
<dbReference type="KEGG" id="falb:HYN59_12655"/>
<evidence type="ECO:0008006" key="4">
    <source>
        <dbReference type="Google" id="ProtNLM"/>
    </source>
</evidence>
<protein>
    <recommendedName>
        <fullName evidence="4">Tetratricopeptide repeat protein</fullName>
    </recommendedName>
</protein>
<gene>
    <name evidence="2" type="ORF">HYN59_12655</name>
</gene>
<organism evidence="2 3">
    <name type="scientific">Flavobacterium album</name>
    <dbReference type="NCBI Taxonomy" id="2175091"/>
    <lineage>
        <taxon>Bacteria</taxon>
        <taxon>Pseudomonadati</taxon>
        <taxon>Bacteroidota</taxon>
        <taxon>Flavobacteriia</taxon>
        <taxon>Flavobacteriales</taxon>
        <taxon>Flavobacteriaceae</taxon>
        <taxon>Flavobacterium</taxon>
    </lineage>
</organism>
<keyword evidence="1" id="KW-1133">Transmembrane helix</keyword>
<sequence length="285" mass="32072">MTYVYIGGGIVVLFIIYSLFAAKNNLKKAPEKLIDAQRKFDAGETNAALRALGEAFVIPLNDHLNPEQKAHLIAVLDLLRKVFAEMNISGAKLIDPLYDKMKNSVNATVVLNEGNYKPLQDFFDETDTDAKLVKYLKESVFGGEIGVADSASSDRSSFPETSSRTTPFINTAGKLIMGRKYQAAIDVYKDALTQEWDDTDRAFLHDQLGSCYLMNKDLINAEANYKESIAIKSYFLNNWNYADFLVYHKRKDDAAVQLPKVEALIANPTDRKEYNKLQKNFDALK</sequence>
<keyword evidence="3" id="KW-1185">Reference proteome</keyword>
<dbReference type="Gene3D" id="1.25.40.10">
    <property type="entry name" value="Tetratricopeptide repeat domain"/>
    <property type="match status" value="1"/>
</dbReference>
<dbReference type="Proteomes" id="UP000244929">
    <property type="component" value="Chromosome"/>
</dbReference>
<name>A0A2S1QZP6_9FLAO</name>
<keyword evidence="1" id="KW-0472">Membrane</keyword>
<evidence type="ECO:0000256" key="1">
    <source>
        <dbReference type="SAM" id="Phobius"/>
    </source>
</evidence>